<evidence type="ECO:0000313" key="9">
    <source>
        <dbReference type="Proteomes" id="UP001501237"/>
    </source>
</evidence>
<proteinExistence type="inferred from homology"/>
<keyword evidence="2 6" id="KW-0812">Transmembrane</keyword>
<sequence length="256" mass="27017">MSAITYALDDLQTMVGRVLKHTTRNPSTLIMTILLPLIVLLLFNYGFGGALDTGGVKYIDYVVPGIILMGAGYSASAIAVAVNADMSEGIIDRFRTMAISRASVLSGHVIGSTLRTFVGIVLVVVIALAIGFRPTTDAVRWLAAVGLVLLMLYAVAWLAAGIGLSAGNASGAASMASLLSLLPFLSGAFVPTSTMPGWLQVFTANQPMTHIEDTLRGLLMDTSVGDHGWISILWLVGIALVGYLWSRSLFNKKTAG</sequence>
<keyword evidence="6" id="KW-0813">Transport</keyword>
<dbReference type="InterPro" id="IPR051784">
    <property type="entry name" value="Nod_factor_ABC_transporter"/>
</dbReference>
<dbReference type="InterPro" id="IPR013525">
    <property type="entry name" value="ABC2_TM"/>
</dbReference>
<organism evidence="8 9">
    <name type="scientific">Actinocorallia longicatena</name>
    <dbReference type="NCBI Taxonomy" id="111803"/>
    <lineage>
        <taxon>Bacteria</taxon>
        <taxon>Bacillati</taxon>
        <taxon>Actinomycetota</taxon>
        <taxon>Actinomycetes</taxon>
        <taxon>Streptosporangiales</taxon>
        <taxon>Thermomonosporaceae</taxon>
        <taxon>Actinocorallia</taxon>
    </lineage>
</organism>
<dbReference type="InterPro" id="IPR047817">
    <property type="entry name" value="ABC2_TM_bact-type"/>
</dbReference>
<dbReference type="PROSITE" id="PS51012">
    <property type="entry name" value="ABC_TM2"/>
    <property type="match status" value="1"/>
</dbReference>
<evidence type="ECO:0000256" key="1">
    <source>
        <dbReference type="ARBA" id="ARBA00004141"/>
    </source>
</evidence>
<feature type="transmembrane region" description="Helical" evidence="6">
    <location>
        <begin position="172"/>
        <end position="190"/>
    </location>
</feature>
<evidence type="ECO:0000256" key="6">
    <source>
        <dbReference type="RuleBase" id="RU361157"/>
    </source>
</evidence>
<feature type="transmembrane region" description="Helical" evidence="6">
    <location>
        <begin position="138"/>
        <end position="160"/>
    </location>
</feature>
<evidence type="ECO:0000256" key="5">
    <source>
        <dbReference type="ARBA" id="ARBA00023251"/>
    </source>
</evidence>
<comment type="subcellular location">
    <subcellularLocation>
        <location evidence="6">Cell membrane</location>
        <topology evidence="6">Multi-pass membrane protein</topology>
    </subcellularLocation>
    <subcellularLocation>
        <location evidence="1">Membrane</location>
        <topology evidence="1">Multi-pass membrane protein</topology>
    </subcellularLocation>
</comment>
<keyword evidence="3 6" id="KW-1133">Transmembrane helix</keyword>
<dbReference type="Pfam" id="PF01061">
    <property type="entry name" value="ABC2_membrane"/>
    <property type="match status" value="1"/>
</dbReference>
<evidence type="ECO:0000256" key="4">
    <source>
        <dbReference type="ARBA" id="ARBA00023136"/>
    </source>
</evidence>
<comment type="similarity">
    <text evidence="6">Belongs to the ABC-2 integral membrane protein family.</text>
</comment>
<protein>
    <recommendedName>
        <fullName evidence="6">Transport permease protein</fullName>
    </recommendedName>
</protein>
<accession>A0ABP6QF08</accession>
<dbReference type="Proteomes" id="UP001501237">
    <property type="component" value="Unassembled WGS sequence"/>
</dbReference>
<dbReference type="InterPro" id="IPR000412">
    <property type="entry name" value="ABC_2_transport"/>
</dbReference>
<dbReference type="EMBL" id="BAAAUV010000010">
    <property type="protein sequence ID" value="GAA3219286.1"/>
    <property type="molecule type" value="Genomic_DNA"/>
</dbReference>
<dbReference type="RefSeq" id="WP_344831166.1">
    <property type="nucleotide sequence ID" value="NZ_BAAAUV010000010.1"/>
</dbReference>
<gene>
    <name evidence="8" type="ORF">GCM10010468_43250</name>
</gene>
<keyword evidence="6" id="KW-1003">Cell membrane</keyword>
<dbReference type="PRINTS" id="PR00164">
    <property type="entry name" value="ABC2TRNSPORT"/>
</dbReference>
<feature type="transmembrane region" description="Helical" evidence="6">
    <location>
        <begin position="228"/>
        <end position="246"/>
    </location>
</feature>
<reference evidence="9" key="1">
    <citation type="journal article" date="2019" name="Int. J. Syst. Evol. Microbiol.">
        <title>The Global Catalogue of Microorganisms (GCM) 10K type strain sequencing project: providing services to taxonomists for standard genome sequencing and annotation.</title>
        <authorList>
            <consortium name="The Broad Institute Genomics Platform"/>
            <consortium name="The Broad Institute Genome Sequencing Center for Infectious Disease"/>
            <person name="Wu L."/>
            <person name="Ma J."/>
        </authorList>
    </citation>
    <scope>NUCLEOTIDE SEQUENCE [LARGE SCALE GENOMIC DNA]</scope>
    <source>
        <strain evidence="9">JCM 9377</strain>
    </source>
</reference>
<feature type="transmembrane region" description="Helical" evidence="6">
    <location>
        <begin position="105"/>
        <end position="132"/>
    </location>
</feature>
<evidence type="ECO:0000256" key="3">
    <source>
        <dbReference type="ARBA" id="ARBA00022989"/>
    </source>
</evidence>
<feature type="transmembrane region" description="Helical" evidence="6">
    <location>
        <begin position="29"/>
        <end position="49"/>
    </location>
</feature>
<comment type="caution">
    <text evidence="8">The sequence shown here is derived from an EMBL/GenBank/DDBJ whole genome shotgun (WGS) entry which is preliminary data.</text>
</comment>
<keyword evidence="4 6" id="KW-0472">Membrane</keyword>
<dbReference type="PANTHER" id="PTHR43229">
    <property type="entry name" value="NODULATION PROTEIN J"/>
    <property type="match status" value="1"/>
</dbReference>
<dbReference type="PIRSF" id="PIRSF006648">
    <property type="entry name" value="DrrB"/>
    <property type="match status" value="1"/>
</dbReference>
<feature type="domain" description="ABC transmembrane type-2" evidence="7">
    <location>
        <begin position="27"/>
        <end position="253"/>
    </location>
</feature>
<evidence type="ECO:0000313" key="8">
    <source>
        <dbReference type="EMBL" id="GAA3219286.1"/>
    </source>
</evidence>
<keyword evidence="5" id="KW-0046">Antibiotic resistance</keyword>
<keyword evidence="9" id="KW-1185">Reference proteome</keyword>
<dbReference type="PANTHER" id="PTHR43229:SF2">
    <property type="entry name" value="NODULATION PROTEIN J"/>
    <property type="match status" value="1"/>
</dbReference>
<evidence type="ECO:0000259" key="7">
    <source>
        <dbReference type="PROSITE" id="PS51012"/>
    </source>
</evidence>
<feature type="transmembrane region" description="Helical" evidence="6">
    <location>
        <begin position="61"/>
        <end position="84"/>
    </location>
</feature>
<name>A0ABP6QF08_9ACTN</name>
<evidence type="ECO:0000256" key="2">
    <source>
        <dbReference type="ARBA" id="ARBA00022692"/>
    </source>
</evidence>